<organism evidence="1 2">
    <name type="scientific">Rhizobium pisi</name>
    <dbReference type="NCBI Taxonomy" id="574561"/>
    <lineage>
        <taxon>Bacteria</taxon>
        <taxon>Pseudomonadati</taxon>
        <taxon>Pseudomonadota</taxon>
        <taxon>Alphaproteobacteria</taxon>
        <taxon>Hyphomicrobiales</taxon>
        <taxon>Rhizobiaceae</taxon>
        <taxon>Rhizobium/Agrobacterium group</taxon>
        <taxon>Rhizobium</taxon>
    </lineage>
</organism>
<reference evidence="1 2" key="1">
    <citation type="submission" date="2020-08" db="EMBL/GenBank/DDBJ databases">
        <title>Genomic Encyclopedia of Type Strains, Phase III (KMG-III): the genomes of soil and plant-associated and newly described type strains.</title>
        <authorList>
            <person name="Whitman W."/>
        </authorList>
    </citation>
    <scope>NUCLEOTIDE SEQUENCE [LARGE SCALE GENOMIC DNA]</scope>
    <source>
        <strain evidence="1 2">CECT 4113</strain>
    </source>
</reference>
<dbReference type="RefSeq" id="WP_125848086.1">
    <property type="nucleotide sequence ID" value="NZ_JBMQED010000034.1"/>
</dbReference>
<proteinExistence type="predicted"/>
<evidence type="ECO:0000313" key="2">
    <source>
        <dbReference type="Proteomes" id="UP000518315"/>
    </source>
</evidence>
<evidence type="ECO:0000313" key="1">
    <source>
        <dbReference type="EMBL" id="MBB3137381.1"/>
    </source>
</evidence>
<name>A0A7W5BQN8_9HYPH</name>
<sequence length="143" mass="16746">MKSELAAWNNGRGIDLDSWVGCEGRFALAVGYSAIFWPEFVAFERYVLRKGFGEAGLRSFERNADCTRQAIEWAMNHLHIMDIQHQDCEDIAIDKIVHLGKTLSEIYEAKLRWQFPDRRFVVDFHTPADEEDLRGYQLSFWQE</sequence>
<accession>A0A7W5BQN8</accession>
<comment type="caution">
    <text evidence="1">The sequence shown here is derived from an EMBL/GenBank/DDBJ whole genome shotgun (WGS) entry which is preliminary data.</text>
</comment>
<keyword evidence="2" id="KW-1185">Reference proteome</keyword>
<protein>
    <submittedName>
        <fullName evidence="1">Uncharacterized protein</fullName>
    </submittedName>
</protein>
<gene>
    <name evidence="1" type="ORF">FHS26_005142</name>
</gene>
<dbReference type="AlphaFoldDB" id="A0A7W5BQN8"/>
<dbReference type="EMBL" id="JACHXH010000021">
    <property type="protein sequence ID" value="MBB3137381.1"/>
    <property type="molecule type" value="Genomic_DNA"/>
</dbReference>
<dbReference type="Proteomes" id="UP000518315">
    <property type="component" value="Unassembled WGS sequence"/>
</dbReference>